<dbReference type="GO" id="GO:0006396">
    <property type="term" value="P:RNA processing"/>
    <property type="evidence" value="ECO:0007669"/>
    <property type="project" value="InterPro"/>
</dbReference>
<protein>
    <submittedName>
        <fullName evidence="3">Putative RNA editing complex protein MP90</fullName>
    </submittedName>
</protein>
<dbReference type="PANTHER" id="PTHR39671">
    <property type="entry name" value="COMPLEX PROTEIN NUCLEASE, PUTATIVE KREPB1-RELATED-RELATED"/>
    <property type="match status" value="1"/>
</dbReference>
<dbReference type="InterPro" id="IPR000999">
    <property type="entry name" value="RNase_III_dom"/>
</dbReference>
<dbReference type="VEuPathDB" id="TriTrypDB:TvY486_0100760"/>
<gene>
    <name evidence="3" type="ORF">TVY486_0100760</name>
</gene>
<organism evidence="3">
    <name type="scientific">Trypanosoma vivax (strain Y486)</name>
    <dbReference type="NCBI Taxonomy" id="1055687"/>
    <lineage>
        <taxon>Eukaryota</taxon>
        <taxon>Discoba</taxon>
        <taxon>Euglenozoa</taxon>
        <taxon>Kinetoplastea</taxon>
        <taxon>Metakinetoplastina</taxon>
        <taxon>Trypanosomatida</taxon>
        <taxon>Trypanosomatidae</taxon>
        <taxon>Trypanosoma</taxon>
        <taxon>Duttonella</taxon>
    </lineage>
</organism>
<evidence type="ECO:0000259" key="2">
    <source>
        <dbReference type="Pfam" id="PF00636"/>
    </source>
</evidence>
<dbReference type="PANTHER" id="PTHR39671:SF2">
    <property type="entry name" value="COMPLEX PROTEIN NUCLEASE, PUTATIVE KREPB1-RELATED"/>
    <property type="match status" value="1"/>
</dbReference>
<reference evidence="3" key="1">
    <citation type="journal article" date="2012" name="Proc. Natl. Acad. Sci. U.S.A.">
        <title>Antigenic diversity is generated by distinct evolutionary mechanisms in African trypanosome species.</title>
        <authorList>
            <person name="Jackson A.P."/>
            <person name="Berry A."/>
            <person name="Aslett M."/>
            <person name="Allison H.C."/>
            <person name="Burton P."/>
            <person name="Vavrova-Anderson J."/>
            <person name="Brown R."/>
            <person name="Browne H."/>
            <person name="Corton N."/>
            <person name="Hauser H."/>
            <person name="Gamble J."/>
            <person name="Gilderthorp R."/>
            <person name="Marcello L."/>
            <person name="McQuillan J."/>
            <person name="Otto T.D."/>
            <person name="Quail M.A."/>
            <person name="Sanders M.J."/>
            <person name="van Tonder A."/>
            <person name="Ginger M.L."/>
            <person name="Field M.C."/>
            <person name="Barry J.D."/>
            <person name="Hertz-Fowler C."/>
            <person name="Berriman M."/>
        </authorList>
    </citation>
    <scope>NUCLEOTIDE SEQUENCE</scope>
    <source>
        <strain evidence="3">Y486</strain>
    </source>
</reference>
<proteinExistence type="predicted"/>
<dbReference type="FunFam" id="1.10.1520.10:FF:000028">
    <property type="entry name" value="RNA editing complex protein MP90"/>
    <property type="match status" value="1"/>
</dbReference>
<dbReference type="EMBL" id="HE573017">
    <property type="protein sequence ID" value="CCC46428.1"/>
    <property type="molecule type" value="Genomic_DNA"/>
</dbReference>
<feature type="non-terminal residue" evidence="3">
    <location>
        <position position="1"/>
    </location>
</feature>
<feature type="domain" description="RNase III" evidence="2">
    <location>
        <begin position="12"/>
        <end position="100"/>
    </location>
</feature>
<evidence type="ECO:0000256" key="1">
    <source>
        <dbReference type="SAM" id="MobiDB-lite"/>
    </source>
</evidence>
<accession>G0TR64</accession>
<dbReference type="SUPFAM" id="SSF69065">
    <property type="entry name" value="RNase III domain-like"/>
    <property type="match status" value="1"/>
</dbReference>
<sequence length="489" mass="53644">QQMHHRRRVAFERLEYIGDNAWGNHLSNRMMLLFPDRQWTYSQNAYAFNCFRDACEMNVTLEFMFDTLRVADLLPRGTREKLGTGKIKADVVEALIGELHVTMWGLEPQLYDSTCFVEVNGLGEARLSAVVQHCLTEIYDLIMLSYVQELSFSAVPLAKQIAAERIWNSVYPPVKKVKDRVAASVARKGRSTVMNVIGVGEVRHLPAIPALTPAATPRPSRASHPLRELRDVSEILEETICAHTKTDVFVHLIESYGRVGLLSDCLLATMNVFQLRDVRFASLKRQLVPSLPQVALENVILANAAQLKMDVTTVYPSLSDTPKHISVICTSKGDRACPFAHSVYVPEGTKTPSAGVITDKNLHFGKFAFLRVQTRTNGNTDEAPDRCKNGSMSANVGYEAHFSTHSGGSSVSEADTSVVTGSYVVDGNTTAPVGQSTTDAPCGDSNVVDVDSSPVERGGLRPSTDVKQRPENAYFPSASLARQITASSV</sequence>
<dbReference type="InterPro" id="IPR036389">
    <property type="entry name" value="RNase_III_sf"/>
</dbReference>
<dbReference type="Pfam" id="PF00636">
    <property type="entry name" value="Ribonuclease_3"/>
    <property type="match status" value="1"/>
</dbReference>
<feature type="compositionally biased region" description="Polar residues" evidence="1">
    <location>
        <begin position="428"/>
        <end position="439"/>
    </location>
</feature>
<name>G0TR64_TRYVY</name>
<feature type="region of interest" description="Disordered" evidence="1">
    <location>
        <begin position="428"/>
        <end position="474"/>
    </location>
</feature>
<dbReference type="GO" id="GO:0004525">
    <property type="term" value="F:ribonuclease III activity"/>
    <property type="evidence" value="ECO:0007669"/>
    <property type="project" value="InterPro"/>
</dbReference>
<dbReference type="Gene3D" id="1.10.1520.10">
    <property type="entry name" value="Ribonuclease III domain"/>
    <property type="match status" value="1"/>
</dbReference>
<feature type="compositionally biased region" description="Low complexity" evidence="1">
    <location>
        <begin position="444"/>
        <end position="453"/>
    </location>
</feature>
<dbReference type="AlphaFoldDB" id="G0TR64"/>
<evidence type="ECO:0000313" key="3">
    <source>
        <dbReference type="EMBL" id="CCC46428.1"/>
    </source>
</evidence>